<accession>A0A1G2GR96</accession>
<dbReference type="SMART" id="SM00420">
    <property type="entry name" value="HTH_DEOR"/>
    <property type="match status" value="1"/>
</dbReference>
<dbReference type="Pfam" id="PF08220">
    <property type="entry name" value="HTH_DeoR"/>
    <property type="match status" value="1"/>
</dbReference>
<dbReference type="InterPro" id="IPR036388">
    <property type="entry name" value="WH-like_DNA-bd_sf"/>
</dbReference>
<keyword evidence="1" id="KW-0805">Transcription regulation</keyword>
<dbReference type="AlphaFoldDB" id="A0A1G2GR96"/>
<gene>
    <name evidence="4" type="ORF">A3B25_00880</name>
</gene>
<name>A0A1G2GR96_9BACT</name>
<feature type="domain" description="HTH deoR-type" evidence="3">
    <location>
        <begin position="170"/>
        <end position="224"/>
    </location>
</feature>
<sequence length="240" mass="26987">MNSNSDNFSQFFSKKAYEISYAAFRIGASLKFQSFTESLFGQAFLLLDLAARGQYSKCRNIAGSMEYLLRLGGDTGIIHARNAETMVQEIGQFNSAIAEYEKLVDQPAFVNLERSFSKMPVFSPEKKEDPSNLVFPSISHQENNYKGLTDENFQIEQKENINTVAKSVIRQSAILEIIRQSGNCRLKDIQDSFHDVSERTIRYDLQNLIERGLLDRVGSGGPSTYYKAHEVGGGDVVRQA</sequence>
<reference evidence="4 5" key="1">
    <citation type="journal article" date="2016" name="Nat. Commun.">
        <title>Thousands of microbial genomes shed light on interconnected biogeochemical processes in an aquifer system.</title>
        <authorList>
            <person name="Anantharaman K."/>
            <person name="Brown C.T."/>
            <person name="Hug L.A."/>
            <person name="Sharon I."/>
            <person name="Castelle C.J."/>
            <person name="Probst A.J."/>
            <person name="Thomas B.C."/>
            <person name="Singh A."/>
            <person name="Wilkins M.J."/>
            <person name="Karaoz U."/>
            <person name="Brodie E.L."/>
            <person name="Williams K.H."/>
            <person name="Hubbard S.S."/>
            <person name="Banfield J.F."/>
        </authorList>
    </citation>
    <scope>NUCLEOTIDE SEQUENCE [LARGE SCALE GENOMIC DNA]</scope>
</reference>
<keyword evidence="2" id="KW-0804">Transcription</keyword>
<comment type="caution">
    <text evidence="4">The sequence shown here is derived from an EMBL/GenBank/DDBJ whole genome shotgun (WGS) entry which is preliminary data.</text>
</comment>
<dbReference type="SUPFAM" id="SSF46785">
    <property type="entry name" value="Winged helix' DNA-binding domain"/>
    <property type="match status" value="1"/>
</dbReference>
<organism evidence="4 5">
    <name type="scientific">Candidatus Ryanbacteria bacterium RIFCSPLOWO2_01_FULL_48_26</name>
    <dbReference type="NCBI Taxonomy" id="1802126"/>
    <lineage>
        <taxon>Bacteria</taxon>
        <taxon>Candidatus Ryaniibacteriota</taxon>
    </lineage>
</organism>
<dbReference type="EMBL" id="MHNW01000040">
    <property type="protein sequence ID" value="OGZ52735.1"/>
    <property type="molecule type" value="Genomic_DNA"/>
</dbReference>
<dbReference type="InterPro" id="IPR036390">
    <property type="entry name" value="WH_DNA-bd_sf"/>
</dbReference>
<dbReference type="Proteomes" id="UP000179106">
    <property type="component" value="Unassembled WGS sequence"/>
</dbReference>
<evidence type="ECO:0000259" key="3">
    <source>
        <dbReference type="SMART" id="SM00420"/>
    </source>
</evidence>
<evidence type="ECO:0000313" key="4">
    <source>
        <dbReference type="EMBL" id="OGZ52735.1"/>
    </source>
</evidence>
<dbReference type="InterPro" id="IPR001034">
    <property type="entry name" value="DeoR_HTH"/>
</dbReference>
<evidence type="ECO:0000313" key="5">
    <source>
        <dbReference type="Proteomes" id="UP000179106"/>
    </source>
</evidence>
<dbReference type="GO" id="GO:0003700">
    <property type="term" value="F:DNA-binding transcription factor activity"/>
    <property type="evidence" value="ECO:0007669"/>
    <property type="project" value="InterPro"/>
</dbReference>
<dbReference type="Gene3D" id="1.10.10.10">
    <property type="entry name" value="Winged helix-like DNA-binding domain superfamily/Winged helix DNA-binding domain"/>
    <property type="match status" value="1"/>
</dbReference>
<protein>
    <recommendedName>
        <fullName evidence="3">HTH deoR-type domain-containing protein</fullName>
    </recommendedName>
</protein>
<evidence type="ECO:0000256" key="2">
    <source>
        <dbReference type="ARBA" id="ARBA00023163"/>
    </source>
</evidence>
<proteinExistence type="predicted"/>
<evidence type="ECO:0000256" key="1">
    <source>
        <dbReference type="ARBA" id="ARBA00023015"/>
    </source>
</evidence>